<evidence type="ECO:0000313" key="2">
    <source>
        <dbReference type="EMBL" id="KOO28036.1"/>
    </source>
</evidence>
<reference evidence="3" key="1">
    <citation type="journal article" date="2015" name="PLoS Genet.">
        <title>Genome Sequence and Transcriptome Analyses of Chrysochromulina tobin: Metabolic Tools for Enhanced Algal Fitness in the Prominent Order Prymnesiales (Haptophyceae).</title>
        <authorList>
            <person name="Hovde B.T."/>
            <person name="Deodato C.R."/>
            <person name="Hunsperger H.M."/>
            <person name="Ryken S.A."/>
            <person name="Yost W."/>
            <person name="Jha R.K."/>
            <person name="Patterson J."/>
            <person name="Monnat R.J. Jr."/>
            <person name="Barlow S.B."/>
            <person name="Starkenburg S.R."/>
            <person name="Cattolico R.A."/>
        </authorList>
    </citation>
    <scope>NUCLEOTIDE SEQUENCE</scope>
    <source>
        <strain evidence="3">CCMP291</strain>
    </source>
</reference>
<feature type="non-terminal residue" evidence="2">
    <location>
        <position position="230"/>
    </location>
</feature>
<organism evidence="2 3">
    <name type="scientific">Chrysochromulina tobinii</name>
    <dbReference type="NCBI Taxonomy" id="1460289"/>
    <lineage>
        <taxon>Eukaryota</taxon>
        <taxon>Haptista</taxon>
        <taxon>Haptophyta</taxon>
        <taxon>Prymnesiophyceae</taxon>
        <taxon>Prymnesiales</taxon>
        <taxon>Chrysochromulinaceae</taxon>
        <taxon>Chrysochromulina</taxon>
    </lineage>
</organism>
<dbReference type="Proteomes" id="UP000037460">
    <property type="component" value="Unassembled WGS sequence"/>
</dbReference>
<dbReference type="EMBL" id="JWZX01002630">
    <property type="protein sequence ID" value="KOO28036.1"/>
    <property type="molecule type" value="Genomic_DNA"/>
</dbReference>
<protein>
    <submittedName>
        <fullName evidence="2">Uncharacterized protein</fullName>
    </submittedName>
</protein>
<feature type="compositionally biased region" description="Gly residues" evidence="1">
    <location>
        <begin position="206"/>
        <end position="230"/>
    </location>
</feature>
<keyword evidence="3" id="KW-1185">Reference proteome</keyword>
<evidence type="ECO:0000313" key="3">
    <source>
        <dbReference type="Proteomes" id="UP000037460"/>
    </source>
</evidence>
<comment type="caution">
    <text evidence="2">The sequence shown here is derived from an EMBL/GenBank/DDBJ whole genome shotgun (WGS) entry which is preliminary data.</text>
</comment>
<dbReference type="AlphaFoldDB" id="A0A0M0JN83"/>
<name>A0A0M0JN83_9EUKA</name>
<feature type="region of interest" description="Disordered" evidence="1">
    <location>
        <begin position="201"/>
        <end position="230"/>
    </location>
</feature>
<proteinExistence type="predicted"/>
<feature type="region of interest" description="Disordered" evidence="1">
    <location>
        <begin position="56"/>
        <end position="86"/>
    </location>
</feature>
<evidence type="ECO:0000256" key="1">
    <source>
        <dbReference type="SAM" id="MobiDB-lite"/>
    </source>
</evidence>
<feature type="region of interest" description="Disordered" evidence="1">
    <location>
        <begin position="1"/>
        <end position="37"/>
    </location>
</feature>
<gene>
    <name evidence="2" type="ORF">Ctob_015300</name>
</gene>
<accession>A0A0M0JN83</accession>
<sequence>MAGAAAASAYYAPPPLPQPLGPASAGLPGMYQQQPSAGLQPQLMAALNACQHAAASSPAQQWPQNLQQAGSAPKQGRKPPGSRNQNIRTVVFKRGKDGLQGKSLAQSCTTFDTCYLFQRDMAKNGSNSISRAAVVMELSSKLHNLLPGHTRSELEELIILWYGNGQAPIPRDEANIEVTSGGNYSIIYTLKLDDTAVTTSPSSVGGLDGGRLGGSTGGASGGGMLGGMRA</sequence>
<feature type="compositionally biased region" description="Low complexity" evidence="1">
    <location>
        <begin position="1"/>
        <end position="11"/>
    </location>
</feature>